<dbReference type="InterPro" id="IPR011989">
    <property type="entry name" value="ARM-like"/>
</dbReference>
<dbReference type="Gene3D" id="1.25.10.10">
    <property type="entry name" value="Leucine-rich Repeat Variant"/>
    <property type="match status" value="1"/>
</dbReference>
<dbReference type="InterPro" id="IPR016024">
    <property type="entry name" value="ARM-type_fold"/>
</dbReference>
<dbReference type="SUPFAM" id="SSF48371">
    <property type="entry name" value="ARM repeat"/>
    <property type="match status" value="1"/>
</dbReference>
<reference evidence="2 3" key="1">
    <citation type="submission" date="2018-09" db="EMBL/GenBank/DDBJ databases">
        <title>The draft genome of Acinetobacter spp. strains.</title>
        <authorList>
            <person name="Qin J."/>
            <person name="Feng Y."/>
            <person name="Zong Z."/>
        </authorList>
    </citation>
    <scope>NUCLEOTIDE SEQUENCE [LARGE SCALE GENOMIC DNA]</scope>
    <source>
        <strain evidence="2 3">WCHAc060115</strain>
    </source>
</reference>
<evidence type="ECO:0000259" key="1">
    <source>
        <dbReference type="Pfam" id="PF13569"/>
    </source>
</evidence>
<dbReference type="AlphaFoldDB" id="A0A3A8F2A4"/>
<proteinExistence type="predicted"/>
<comment type="caution">
    <text evidence="2">The sequence shown here is derived from an EMBL/GenBank/DDBJ whole genome shotgun (WGS) entry which is preliminary data.</text>
</comment>
<evidence type="ECO:0000313" key="3">
    <source>
        <dbReference type="Proteomes" id="UP000280405"/>
    </source>
</evidence>
<dbReference type="RefSeq" id="WP_120384485.1">
    <property type="nucleotide sequence ID" value="NZ_RAXT01000026.1"/>
</dbReference>
<dbReference type="OrthoDB" id="8859114at2"/>
<name>A0A3A8F2A4_9GAMM</name>
<evidence type="ECO:0000313" key="2">
    <source>
        <dbReference type="EMBL" id="RKG37180.1"/>
    </source>
</evidence>
<sequence length="1277" mass="147397">MFNQLFSKIESLFSKSENKETSKTIETKTQAGANQYNEDFQKKVEALYKIFLPLTEIEQDLHKEVLAFIVEGDNPNVLLKLNNLPDEKALLLLGKPGTYGWYWGNIQLDKKQNKLANNSVQARRQFYGKLFEYLDAAQIIRFAKVLEAATQQRNFKNVYEKIPAWFIYLTIDIYIVMFENRKFSEADPAKEIKNNLSLEQFRQLLEYDQEGLGEELLAYLFERKQIDSYHRADFHRILEIKDCQEYIRGRLDQLREVIPTLSVAGQETFLEYIAEKKDLLIRIPDLIVKLAVGKSKTIRTLATSLLAQLDLNDNQKYLGEFLRDGSSQERGFSADLLARLGAENLTILEQALAQEKQKSVQQNLLMAIQRLQSVDSADQIQHFDIPERAPLIVSKIPQSFTQDVLDNYKELLEKAEQAVVDEIEYNKNEPQYKRNWAKDGLKQLKEIKESTLLATVDALNDDKPMIKYHRYENIITYKNKYKKYPEFSIVHAARLLSYQNRDWIYWANLFDMLNPAEYSKYELRDLVQALEIAKFTEPKRKVAKGVLMGSSYYSSLTEYINDPEKIWPFFAENTDFLTEALGLSPSLEKNQYQAFNASDAIYVLKCFPTIPSQFIPRLLEFALGENKRLRFDAQQALQNIPNIQQRAIEALESGKQEIRITAIEWLARLQHPEAIKPLNALLKKEKKEVVRAALLTALEKLGEDISAYLKPAVLLKEAEQGLKGKLSASFTWFDFKTLPKATWQDGSNVDPDIIQWWVVLAEKLKEPKANELLQRYIGLLDAKSQQLIANHLLQSFIHQDTLSPSLDEAAAYATKEAPARFNNYRDMYKRYGEKYPEYYGRYGTISLEEVIEEIKREQLAIYLGSAIKSKGMLALTVHAQGGFAVKLLQNYMKQHYTRRSQIEAMISALSLSNDPLIIQLLLSLSRRYRTASVQTLANILVSEIAERNQWSSDELADRTIPTAGLDENAVLNLQYGSRQFTAIVDDKDKFILRNEEGKEIKALPAARQNDDESLIKEAKALFSTSKKEFKQVIDMQTGRLYEAMCSERQWNVAEWQEYIFEHPIMKRLIQRLVWLEIKTNGEKVSFRPSDDGALLNLEDDEIELSVDSKIQISHAVLVGEDEAKAWITHFKDYKLKFLFEQMTHHVPKLENDNITEINDRKGWLTDTFTLRGVMTKLGYQRASIEDGGSFDRYTKPFKQLGIDVEITFSGSYVPEENIPAVLYELAFSKKGSRSWNSHDLPLKEIPPILLAESYADYLKIADSTHGFDPDWEKKTPW</sequence>
<dbReference type="Pfam" id="PF13569">
    <property type="entry name" value="DUF4132"/>
    <property type="match status" value="1"/>
</dbReference>
<gene>
    <name evidence="2" type="ORF">D7V20_11965</name>
</gene>
<dbReference type="Pfam" id="PF13646">
    <property type="entry name" value="HEAT_2"/>
    <property type="match status" value="1"/>
</dbReference>
<dbReference type="Proteomes" id="UP000280405">
    <property type="component" value="Unassembled WGS sequence"/>
</dbReference>
<dbReference type="EMBL" id="RAXT01000026">
    <property type="protein sequence ID" value="RKG37180.1"/>
    <property type="molecule type" value="Genomic_DNA"/>
</dbReference>
<feature type="domain" description="DUF4132" evidence="1">
    <location>
        <begin position="997"/>
        <end position="1179"/>
    </location>
</feature>
<accession>A0A3A8F2A4</accession>
<keyword evidence="3" id="KW-1185">Reference proteome</keyword>
<protein>
    <submittedName>
        <fullName evidence="2">DUF4132 domain-containing protein</fullName>
    </submittedName>
</protein>
<organism evidence="2 3">
    <name type="scientific">Acinetobacter rongchengensis</name>
    <dbReference type="NCBI Taxonomy" id="2419601"/>
    <lineage>
        <taxon>Bacteria</taxon>
        <taxon>Pseudomonadati</taxon>
        <taxon>Pseudomonadota</taxon>
        <taxon>Gammaproteobacteria</taxon>
        <taxon>Moraxellales</taxon>
        <taxon>Moraxellaceae</taxon>
        <taxon>Acinetobacter</taxon>
    </lineage>
</organism>
<dbReference type="InterPro" id="IPR025406">
    <property type="entry name" value="DUF4132"/>
</dbReference>